<gene>
    <name evidence="5" type="primary">phnF</name>
    <name evidence="5" type="ORF">J0X15_16215</name>
</gene>
<dbReference type="GO" id="GO:0003677">
    <property type="term" value="F:DNA binding"/>
    <property type="evidence" value="ECO:0007669"/>
    <property type="project" value="UniProtKB-KW"/>
</dbReference>
<dbReference type="InterPro" id="IPR028978">
    <property type="entry name" value="Chorismate_lyase_/UTRA_dom_sf"/>
</dbReference>
<dbReference type="SMART" id="SM00345">
    <property type="entry name" value="HTH_GNTR"/>
    <property type="match status" value="1"/>
</dbReference>
<dbReference type="SUPFAM" id="SSF46785">
    <property type="entry name" value="Winged helix' DNA-binding domain"/>
    <property type="match status" value="1"/>
</dbReference>
<dbReference type="GO" id="GO:0045892">
    <property type="term" value="P:negative regulation of DNA-templated transcription"/>
    <property type="evidence" value="ECO:0007669"/>
    <property type="project" value="TreeGrafter"/>
</dbReference>
<dbReference type="Pfam" id="PF07702">
    <property type="entry name" value="UTRA"/>
    <property type="match status" value="1"/>
</dbReference>
<dbReference type="PROSITE" id="PS50949">
    <property type="entry name" value="HTH_GNTR"/>
    <property type="match status" value="1"/>
</dbReference>
<keyword evidence="3" id="KW-0804">Transcription</keyword>
<dbReference type="SMART" id="SM00866">
    <property type="entry name" value="UTRA"/>
    <property type="match status" value="1"/>
</dbReference>
<keyword evidence="1" id="KW-0805">Transcription regulation</keyword>
<evidence type="ECO:0000313" key="6">
    <source>
        <dbReference type="Proteomes" id="UP000664779"/>
    </source>
</evidence>
<evidence type="ECO:0000256" key="3">
    <source>
        <dbReference type="ARBA" id="ARBA00023163"/>
    </source>
</evidence>
<dbReference type="InterPro" id="IPR050679">
    <property type="entry name" value="Bact_HTH_transcr_reg"/>
</dbReference>
<reference evidence="5" key="1">
    <citation type="submission" date="2021-03" db="EMBL/GenBank/DDBJ databases">
        <title>Roseibium sp. CAU 1637 isolated from Incheon.</title>
        <authorList>
            <person name="Kim W."/>
        </authorList>
    </citation>
    <scope>NUCLEOTIDE SEQUENCE</scope>
    <source>
        <strain evidence="5">CAU 1637</strain>
    </source>
</reference>
<dbReference type="PRINTS" id="PR00035">
    <property type="entry name" value="HTHGNTR"/>
</dbReference>
<dbReference type="EMBL" id="JAFLNF010000007">
    <property type="protein sequence ID" value="MBO0346772.1"/>
    <property type="molecule type" value="Genomic_DNA"/>
</dbReference>
<dbReference type="AlphaFoldDB" id="A0A939ERI0"/>
<dbReference type="GO" id="GO:0003700">
    <property type="term" value="F:DNA-binding transcription factor activity"/>
    <property type="evidence" value="ECO:0007669"/>
    <property type="project" value="InterPro"/>
</dbReference>
<dbReference type="CDD" id="cd07377">
    <property type="entry name" value="WHTH_GntR"/>
    <property type="match status" value="1"/>
</dbReference>
<dbReference type="InterPro" id="IPR036388">
    <property type="entry name" value="WH-like_DNA-bd_sf"/>
</dbReference>
<dbReference type="Pfam" id="PF00392">
    <property type="entry name" value="GntR"/>
    <property type="match status" value="1"/>
</dbReference>
<organism evidence="5 6">
    <name type="scientific">Roseibium limicola</name>
    <dbReference type="NCBI Taxonomy" id="2816037"/>
    <lineage>
        <taxon>Bacteria</taxon>
        <taxon>Pseudomonadati</taxon>
        <taxon>Pseudomonadota</taxon>
        <taxon>Alphaproteobacteria</taxon>
        <taxon>Hyphomicrobiales</taxon>
        <taxon>Stappiaceae</taxon>
        <taxon>Roseibium</taxon>
    </lineage>
</organism>
<dbReference type="RefSeq" id="WP_206942903.1">
    <property type="nucleotide sequence ID" value="NZ_JAFLNF010000007.1"/>
</dbReference>
<dbReference type="Proteomes" id="UP000664779">
    <property type="component" value="Unassembled WGS sequence"/>
</dbReference>
<proteinExistence type="predicted"/>
<evidence type="ECO:0000259" key="4">
    <source>
        <dbReference type="PROSITE" id="PS50949"/>
    </source>
</evidence>
<dbReference type="InterPro" id="IPR036390">
    <property type="entry name" value="WH_DNA-bd_sf"/>
</dbReference>
<comment type="caution">
    <text evidence="5">The sequence shown here is derived from an EMBL/GenBank/DDBJ whole genome shotgun (WGS) entry which is preliminary data.</text>
</comment>
<dbReference type="Gene3D" id="1.10.10.10">
    <property type="entry name" value="Winged helix-like DNA-binding domain superfamily/Winged helix DNA-binding domain"/>
    <property type="match status" value="1"/>
</dbReference>
<name>A0A939ERI0_9HYPH</name>
<sequence>MTQQVKIDRGAGISLWRQIAEWLKAEIASGTYAKDARVPTEAEIAARFDVNRHTVRRAIAALTNDGILRADQGRGTYVASTPLAYPISRRTRFSEIVSAQDKTPTGKMTAAAEEEADALIATQLGVNIGTPLWRIGTLRVVDGFPVLVSTSWLEKARFGNLPEIYDASNSFTECMKQAGVTDYTRKSTKVTAELIEPSDAIQLGLGEGQPVLVVESVNVGPDGQPVQYTRSRMAADRIQLVIENDG</sequence>
<accession>A0A939ERI0</accession>
<protein>
    <submittedName>
        <fullName evidence="5">Phosphonate metabolism transcriptional regulator PhnF</fullName>
    </submittedName>
</protein>
<evidence type="ECO:0000256" key="2">
    <source>
        <dbReference type="ARBA" id="ARBA00023125"/>
    </source>
</evidence>
<dbReference type="SUPFAM" id="SSF64288">
    <property type="entry name" value="Chorismate lyase-like"/>
    <property type="match status" value="1"/>
</dbReference>
<evidence type="ECO:0000256" key="1">
    <source>
        <dbReference type="ARBA" id="ARBA00023015"/>
    </source>
</evidence>
<dbReference type="InterPro" id="IPR011663">
    <property type="entry name" value="UTRA"/>
</dbReference>
<dbReference type="NCBIfam" id="TIGR02325">
    <property type="entry name" value="C_P_lyase_phnF"/>
    <property type="match status" value="1"/>
</dbReference>
<dbReference type="PANTHER" id="PTHR44846:SF1">
    <property type="entry name" value="MANNOSYL-D-GLYCERATE TRANSPORT_METABOLISM SYSTEM REPRESSOR MNGR-RELATED"/>
    <property type="match status" value="1"/>
</dbReference>
<feature type="domain" description="HTH gntR-type" evidence="4">
    <location>
        <begin position="13"/>
        <end position="81"/>
    </location>
</feature>
<keyword evidence="6" id="KW-1185">Reference proteome</keyword>
<keyword evidence="2" id="KW-0238">DNA-binding</keyword>
<dbReference type="InterPro" id="IPR012702">
    <property type="entry name" value="CP_lyase_PhnF"/>
</dbReference>
<dbReference type="PANTHER" id="PTHR44846">
    <property type="entry name" value="MANNOSYL-D-GLYCERATE TRANSPORT/METABOLISM SYSTEM REPRESSOR MNGR-RELATED"/>
    <property type="match status" value="1"/>
</dbReference>
<evidence type="ECO:0000313" key="5">
    <source>
        <dbReference type="EMBL" id="MBO0346772.1"/>
    </source>
</evidence>
<dbReference type="Gene3D" id="3.40.1410.10">
    <property type="entry name" value="Chorismate lyase-like"/>
    <property type="match status" value="1"/>
</dbReference>
<dbReference type="InterPro" id="IPR000524">
    <property type="entry name" value="Tscrpt_reg_HTH_GntR"/>
</dbReference>